<gene>
    <name evidence="1" type="ORF">DBV15_09401</name>
</gene>
<reference evidence="1 2" key="1">
    <citation type="journal article" date="2019" name="Philos. Trans. R. Soc. Lond., B, Biol. Sci.">
        <title>Ant behaviour and brain gene expression of defending hosts depend on the ecological success of the intruding social parasite.</title>
        <authorList>
            <person name="Kaur R."/>
            <person name="Stoldt M."/>
            <person name="Jongepier E."/>
            <person name="Feldmeyer B."/>
            <person name="Menzel F."/>
            <person name="Bornberg-Bauer E."/>
            <person name="Foitzik S."/>
        </authorList>
    </citation>
    <scope>NUCLEOTIDE SEQUENCE [LARGE SCALE GENOMIC DNA]</scope>
    <source>
        <tissue evidence="1">Whole body</tissue>
    </source>
</reference>
<keyword evidence="2" id="KW-1185">Reference proteome</keyword>
<dbReference type="EMBL" id="QBLH01000126">
    <property type="protein sequence ID" value="TGZ57743.1"/>
    <property type="molecule type" value="Genomic_DNA"/>
</dbReference>
<dbReference type="AlphaFoldDB" id="A0A4S2L4S4"/>
<sequence>MSQSNSINCSSWILYQERQVTRMLGDWEESKRLIMKHPFNGMIVKSMSSSTVNITVLQMSLYYMFEDSCCDTVKQPMFTSQRGTRSYAIINALDITKNIALKIRKLLKGIDIKPT</sequence>
<proteinExistence type="predicted"/>
<organism evidence="1 2">
    <name type="scientific">Temnothorax longispinosus</name>
    <dbReference type="NCBI Taxonomy" id="300112"/>
    <lineage>
        <taxon>Eukaryota</taxon>
        <taxon>Metazoa</taxon>
        <taxon>Ecdysozoa</taxon>
        <taxon>Arthropoda</taxon>
        <taxon>Hexapoda</taxon>
        <taxon>Insecta</taxon>
        <taxon>Pterygota</taxon>
        <taxon>Neoptera</taxon>
        <taxon>Endopterygota</taxon>
        <taxon>Hymenoptera</taxon>
        <taxon>Apocrita</taxon>
        <taxon>Aculeata</taxon>
        <taxon>Formicoidea</taxon>
        <taxon>Formicidae</taxon>
        <taxon>Myrmicinae</taxon>
        <taxon>Temnothorax</taxon>
    </lineage>
</organism>
<name>A0A4S2L4S4_9HYME</name>
<protein>
    <submittedName>
        <fullName evidence="1">Uncharacterized protein</fullName>
    </submittedName>
</protein>
<dbReference type="Proteomes" id="UP000310200">
    <property type="component" value="Unassembled WGS sequence"/>
</dbReference>
<evidence type="ECO:0000313" key="2">
    <source>
        <dbReference type="Proteomes" id="UP000310200"/>
    </source>
</evidence>
<comment type="caution">
    <text evidence="1">The sequence shown here is derived from an EMBL/GenBank/DDBJ whole genome shotgun (WGS) entry which is preliminary data.</text>
</comment>
<evidence type="ECO:0000313" key="1">
    <source>
        <dbReference type="EMBL" id="TGZ57743.1"/>
    </source>
</evidence>
<accession>A0A4S2L4S4</accession>